<dbReference type="PANTHER" id="PTHR21716">
    <property type="entry name" value="TRANSMEMBRANE PROTEIN"/>
    <property type="match status" value="1"/>
</dbReference>
<feature type="transmembrane region" description="Helical" evidence="6">
    <location>
        <begin position="160"/>
        <end position="185"/>
    </location>
</feature>
<comment type="caution">
    <text evidence="7">The sequence shown here is derived from an EMBL/GenBank/DDBJ whole genome shotgun (WGS) entry which is preliminary data.</text>
</comment>
<evidence type="ECO:0000256" key="5">
    <source>
        <dbReference type="ARBA" id="ARBA00023136"/>
    </source>
</evidence>
<organism evidence="7 8">
    <name type="scientific">Mucilaginibacter galii</name>
    <dbReference type="NCBI Taxonomy" id="2005073"/>
    <lineage>
        <taxon>Bacteria</taxon>
        <taxon>Pseudomonadati</taxon>
        <taxon>Bacteroidota</taxon>
        <taxon>Sphingobacteriia</taxon>
        <taxon>Sphingobacteriales</taxon>
        <taxon>Sphingobacteriaceae</taxon>
        <taxon>Mucilaginibacter</taxon>
    </lineage>
</organism>
<evidence type="ECO:0000256" key="3">
    <source>
        <dbReference type="ARBA" id="ARBA00022692"/>
    </source>
</evidence>
<feature type="transmembrane region" description="Helical" evidence="6">
    <location>
        <begin position="21"/>
        <end position="38"/>
    </location>
</feature>
<comment type="subcellular location">
    <subcellularLocation>
        <location evidence="1">Membrane</location>
        <topology evidence="1">Multi-pass membrane protein</topology>
    </subcellularLocation>
</comment>
<proteinExistence type="inferred from homology"/>
<evidence type="ECO:0000313" key="8">
    <source>
        <dbReference type="Proteomes" id="UP000662074"/>
    </source>
</evidence>
<keyword evidence="8" id="KW-1185">Reference proteome</keyword>
<evidence type="ECO:0000256" key="1">
    <source>
        <dbReference type="ARBA" id="ARBA00004141"/>
    </source>
</evidence>
<reference evidence="7" key="1">
    <citation type="journal article" date="2014" name="Int. J. Syst. Evol. Microbiol.">
        <title>Complete genome sequence of Corynebacterium casei LMG S-19264T (=DSM 44701T), isolated from a smear-ripened cheese.</title>
        <authorList>
            <consortium name="US DOE Joint Genome Institute (JGI-PGF)"/>
            <person name="Walter F."/>
            <person name="Albersmeier A."/>
            <person name="Kalinowski J."/>
            <person name="Ruckert C."/>
        </authorList>
    </citation>
    <scope>NUCLEOTIDE SEQUENCE</scope>
    <source>
        <strain evidence="7">CCM 8711</strain>
    </source>
</reference>
<reference evidence="7" key="2">
    <citation type="submission" date="2020-09" db="EMBL/GenBank/DDBJ databases">
        <authorList>
            <person name="Sun Q."/>
            <person name="Sedlacek I."/>
        </authorList>
    </citation>
    <scope>NUCLEOTIDE SEQUENCE</scope>
    <source>
        <strain evidence="7">CCM 8711</strain>
    </source>
</reference>
<dbReference type="Pfam" id="PF01594">
    <property type="entry name" value="AI-2E_transport"/>
    <property type="match status" value="1"/>
</dbReference>
<accession>A0A917N201</accession>
<comment type="similarity">
    <text evidence="2">Belongs to the autoinducer-2 exporter (AI-2E) (TC 2.A.86) family.</text>
</comment>
<feature type="transmembrane region" description="Helical" evidence="6">
    <location>
        <begin position="74"/>
        <end position="95"/>
    </location>
</feature>
<protein>
    <submittedName>
        <fullName evidence="7">AI-2E family transporter</fullName>
    </submittedName>
</protein>
<dbReference type="RefSeq" id="WP_188416661.1">
    <property type="nucleotide sequence ID" value="NZ_BMDO01000005.1"/>
</dbReference>
<dbReference type="AlphaFoldDB" id="A0A917N201"/>
<dbReference type="GO" id="GO:0055085">
    <property type="term" value="P:transmembrane transport"/>
    <property type="evidence" value="ECO:0007669"/>
    <property type="project" value="TreeGrafter"/>
</dbReference>
<evidence type="ECO:0000256" key="6">
    <source>
        <dbReference type="SAM" id="Phobius"/>
    </source>
</evidence>
<sequence>MNIDQNKTEKERDNSLYLQRIFMGIGALALVVIVILIIRVAFNVMLMVLAGTLIAVYFNGLADVIERRTPLGRRVCMLISVIGTFLIIGLIFWFMGTKIQQQVNALSQDFPRLVSKLETQVRQLPMGAKMLDNVSGDNSQKVMNTAQNFFRTSFGVLGDIYIIIFLGIFFTVSPSLYKNGIIRLVPRKGQPKAREIIDRLSQVLKGWLKGMILAMILIAVLSFTGLTIIGIPMALALAVIAGILNFIPNFGPIMAMVPAVLLGLVDSTQTAIIVAALYILIQTLESNVITPTIQRRMINLPPALLIISQLLMGTLSGALGIILATPTLAIIMVLVEELYAKENNREDIEAVTN</sequence>
<gene>
    <name evidence="7" type="ORF">GCM10011425_22160</name>
</gene>
<feature type="transmembrane region" description="Helical" evidence="6">
    <location>
        <begin position="229"/>
        <end position="247"/>
    </location>
</feature>
<dbReference type="PANTHER" id="PTHR21716:SF62">
    <property type="entry name" value="TRANSPORT PROTEIN YDBI-RELATED"/>
    <property type="match status" value="1"/>
</dbReference>
<dbReference type="EMBL" id="BMDO01000005">
    <property type="protein sequence ID" value="GGI51004.1"/>
    <property type="molecule type" value="Genomic_DNA"/>
</dbReference>
<dbReference type="InterPro" id="IPR002549">
    <property type="entry name" value="AI-2E-like"/>
</dbReference>
<keyword evidence="4 6" id="KW-1133">Transmembrane helix</keyword>
<name>A0A917N201_9SPHI</name>
<evidence type="ECO:0000313" key="7">
    <source>
        <dbReference type="EMBL" id="GGI51004.1"/>
    </source>
</evidence>
<evidence type="ECO:0000256" key="2">
    <source>
        <dbReference type="ARBA" id="ARBA00009773"/>
    </source>
</evidence>
<feature type="transmembrane region" description="Helical" evidence="6">
    <location>
        <begin position="259"/>
        <end position="281"/>
    </location>
</feature>
<keyword evidence="5 6" id="KW-0472">Membrane</keyword>
<keyword evidence="3 6" id="KW-0812">Transmembrane</keyword>
<feature type="transmembrane region" description="Helical" evidence="6">
    <location>
        <begin position="306"/>
        <end position="335"/>
    </location>
</feature>
<dbReference type="Proteomes" id="UP000662074">
    <property type="component" value="Unassembled WGS sequence"/>
</dbReference>
<dbReference type="GO" id="GO:0016020">
    <property type="term" value="C:membrane"/>
    <property type="evidence" value="ECO:0007669"/>
    <property type="project" value="UniProtKB-SubCell"/>
</dbReference>
<evidence type="ECO:0000256" key="4">
    <source>
        <dbReference type="ARBA" id="ARBA00022989"/>
    </source>
</evidence>
<feature type="transmembrane region" description="Helical" evidence="6">
    <location>
        <begin position="44"/>
        <end position="62"/>
    </location>
</feature>
<feature type="transmembrane region" description="Helical" evidence="6">
    <location>
        <begin position="206"/>
        <end position="223"/>
    </location>
</feature>